<dbReference type="EMBL" id="JAJEPS010000001">
    <property type="protein sequence ID" value="MCC2124988.1"/>
    <property type="molecule type" value="Genomic_DNA"/>
</dbReference>
<organism evidence="2 3">
    <name type="scientific">Hominiventricola filiformis</name>
    <dbReference type="NCBI Taxonomy" id="2885352"/>
    <lineage>
        <taxon>Bacteria</taxon>
        <taxon>Bacillati</taxon>
        <taxon>Bacillota</taxon>
        <taxon>Clostridia</taxon>
        <taxon>Lachnospirales</taxon>
        <taxon>Lachnospiraceae</taxon>
        <taxon>Hominiventricola</taxon>
    </lineage>
</organism>
<comment type="caution">
    <text evidence="2">The sequence shown here is derived from an EMBL/GenBank/DDBJ whole genome shotgun (WGS) entry which is preliminary data.</text>
</comment>
<feature type="transmembrane region" description="Helical" evidence="1">
    <location>
        <begin position="12"/>
        <end position="34"/>
    </location>
</feature>
<accession>A0AAE3A7Q4</accession>
<evidence type="ECO:0000313" key="2">
    <source>
        <dbReference type="EMBL" id="MCC2124988.1"/>
    </source>
</evidence>
<keyword evidence="3" id="KW-1185">Reference proteome</keyword>
<feature type="transmembrane region" description="Helical" evidence="1">
    <location>
        <begin position="106"/>
        <end position="126"/>
    </location>
</feature>
<sequence length="179" mass="21078">MLDSIINAFLEFKWFMLLNVGLTIAAGVILWFATEQFGYQRKNRYLFAFFMGMKNREILWTGFAWTQMVFVLSCVILGGEMNLVYLVFLLLLVPARFLLYQDIRRLPVDLVNAVLLYLALLVGSVMRDYLKTIRFDSLILLVLILLTLSVLHYTIYNFVKDMLFVTEERSRIHEKRVEE</sequence>
<gene>
    <name evidence="2" type="ORF">LKD36_02210</name>
</gene>
<protein>
    <submittedName>
        <fullName evidence="2">Uncharacterized protein</fullName>
    </submittedName>
</protein>
<keyword evidence="1" id="KW-0812">Transmembrane</keyword>
<keyword evidence="1" id="KW-1133">Transmembrane helix</keyword>
<reference evidence="2 3" key="1">
    <citation type="submission" date="2021-10" db="EMBL/GenBank/DDBJ databases">
        <title>Anaerobic single-cell dispensing facilitates the cultivation of human gut bacteria.</title>
        <authorList>
            <person name="Afrizal A."/>
        </authorList>
    </citation>
    <scope>NUCLEOTIDE SEQUENCE [LARGE SCALE GENOMIC DNA]</scope>
    <source>
        <strain evidence="2 3">CLA-AA-H276</strain>
    </source>
</reference>
<keyword evidence="1" id="KW-0472">Membrane</keyword>
<feature type="transmembrane region" description="Helical" evidence="1">
    <location>
        <begin position="138"/>
        <end position="159"/>
    </location>
</feature>
<evidence type="ECO:0000313" key="3">
    <source>
        <dbReference type="Proteomes" id="UP001198220"/>
    </source>
</evidence>
<dbReference type="RefSeq" id="WP_308458488.1">
    <property type="nucleotide sequence ID" value="NZ_JAJEPS010000001.1"/>
</dbReference>
<evidence type="ECO:0000256" key="1">
    <source>
        <dbReference type="SAM" id="Phobius"/>
    </source>
</evidence>
<dbReference type="Proteomes" id="UP001198220">
    <property type="component" value="Unassembled WGS sequence"/>
</dbReference>
<proteinExistence type="predicted"/>
<dbReference type="AlphaFoldDB" id="A0AAE3A7Q4"/>
<name>A0AAE3A7Q4_9FIRM</name>